<dbReference type="PIRSF" id="PIRSF003073">
    <property type="entry name" value="DNAC_TnpB_IstB"/>
    <property type="match status" value="1"/>
</dbReference>
<proteinExistence type="inferred from homology"/>
<dbReference type="InterPro" id="IPR003593">
    <property type="entry name" value="AAA+_ATPase"/>
</dbReference>
<dbReference type="SMART" id="SM00382">
    <property type="entry name" value="AAA"/>
    <property type="match status" value="1"/>
</dbReference>
<dbReference type="PANTHER" id="PTHR30050">
    <property type="entry name" value="CHROMOSOMAL REPLICATION INITIATOR PROTEIN DNAA"/>
    <property type="match status" value="1"/>
</dbReference>
<evidence type="ECO:0000259" key="4">
    <source>
        <dbReference type="SMART" id="SM00382"/>
    </source>
</evidence>
<dbReference type="EMBL" id="VGLS01000887">
    <property type="protein sequence ID" value="MBM3226377.1"/>
    <property type="molecule type" value="Genomic_DNA"/>
</dbReference>
<dbReference type="InterPro" id="IPR002611">
    <property type="entry name" value="IstB_ATP-bd"/>
</dbReference>
<feature type="domain" description="AAA+ ATPase" evidence="4">
    <location>
        <begin position="107"/>
        <end position="239"/>
    </location>
</feature>
<evidence type="ECO:0000256" key="2">
    <source>
        <dbReference type="ARBA" id="ARBA00022741"/>
    </source>
</evidence>
<dbReference type="InterPro" id="IPR027417">
    <property type="entry name" value="P-loop_NTPase"/>
</dbReference>
<keyword evidence="2" id="KW-0547">Nucleotide-binding</keyword>
<evidence type="ECO:0000256" key="1">
    <source>
        <dbReference type="ARBA" id="ARBA00008059"/>
    </source>
</evidence>
<dbReference type="InterPro" id="IPR028350">
    <property type="entry name" value="DNAC/IstB-like"/>
</dbReference>
<name>A0A938B2Q0_UNCTE</name>
<comment type="caution">
    <text evidence="5">The sequence shown here is derived from an EMBL/GenBank/DDBJ whole genome shotgun (WGS) entry which is preliminary data.</text>
</comment>
<evidence type="ECO:0000313" key="6">
    <source>
        <dbReference type="Proteomes" id="UP000712673"/>
    </source>
</evidence>
<comment type="similarity">
    <text evidence="1">Belongs to the IS21/IS1162 putative ATP-binding protein family.</text>
</comment>
<dbReference type="SUPFAM" id="SSF52540">
    <property type="entry name" value="P-loop containing nucleoside triphosphate hydrolases"/>
    <property type="match status" value="1"/>
</dbReference>
<dbReference type="Proteomes" id="UP000712673">
    <property type="component" value="Unassembled WGS sequence"/>
</dbReference>
<keyword evidence="3" id="KW-0067">ATP-binding</keyword>
<dbReference type="AlphaFoldDB" id="A0A938B2Q0"/>
<dbReference type="GO" id="GO:0006260">
    <property type="term" value="P:DNA replication"/>
    <property type="evidence" value="ECO:0007669"/>
    <property type="project" value="TreeGrafter"/>
</dbReference>
<accession>A0A938B2Q0</accession>
<organism evidence="5 6">
    <name type="scientific">Tectimicrobiota bacterium</name>
    <dbReference type="NCBI Taxonomy" id="2528274"/>
    <lineage>
        <taxon>Bacteria</taxon>
        <taxon>Pseudomonadati</taxon>
        <taxon>Nitrospinota/Tectimicrobiota group</taxon>
        <taxon>Candidatus Tectimicrobiota</taxon>
    </lineage>
</organism>
<reference evidence="5" key="1">
    <citation type="submission" date="2019-03" db="EMBL/GenBank/DDBJ databases">
        <title>Lake Tanganyika Metagenome-Assembled Genomes (MAGs).</title>
        <authorList>
            <person name="Tran P."/>
        </authorList>
    </citation>
    <scope>NUCLEOTIDE SEQUENCE</scope>
    <source>
        <strain evidence="5">K_DeepCast_65m_m2_066</strain>
    </source>
</reference>
<sequence length="269" mass="29212">MTVGVAPAAEATTALQPLLEQVGLAHAAAVLPAWLDRAAREELSYADFLQGLLTEEATARAIAQMQRRLREAAFPFAATIEQFDFRFRPDLKRQLVLHYLDPTFVAQARSLALIGAPGLGKTMLAICIATKHVQLGATARFITAQHLANQLGRALTSVGRQRVLRPLLACDVLVLDELGYLPTVATFGPALYELIAGRYERCPTILTSNKSLTEWGAIVQDASLATAIVDRLLHHGDVFYLKGPSYRLKDRTLDHPIGDTVPVTAPAPA</sequence>
<dbReference type="NCBIfam" id="NF038214">
    <property type="entry name" value="IS21_help_AAA"/>
    <property type="match status" value="1"/>
</dbReference>
<protein>
    <recommendedName>
        <fullName evidence="4">AAA+ ATPase domain-containing protein</fullName>
    </recommendedName>
</protein>
<dbReference type="InterPro" id="IPR047661">
    <property type="entry name" value="IstB"/>
</dbReference>
<evidence type="ECO:0000313" key="5">
    <source>
        <dbReference type="EMBL" id="MBM3226377.1"/>
    </source>
</evidence>
<dbReference type="GO" id="GO:0005524">
    <property type="term" value="F:ATP binding"/>
    <property type="evidence" value="ECO:0007669"/>
    <property type="project" value="UniProtKB-KW"/>
</dbReference>
<dbReference type="Gene3D" id="3.40.50.300">
    <property type="entry name" value="P-loop containing nucleotide triphosphate hydrolases"/>
    <property type="match status" value="1"/>
</dbReference>
<dbReference type="PANTHER" id="PTHR30050:SF4">
    <property type="entry name" value="ATP-BINDING PROTEIN RV3427C IN INSERTION SEQUENCE-RELATED"/>
    <property type="match status" value="1"/>
</dbReference>
<dbReference type="Pfam" id="PF01695">
    <property type="entry name" value="IstB_IS21"/>
    <property type="match status" value="1"/>
</dbReference>
<evidence type="ECO:0000256" key="3">
    <source>
        <dbReference type="ARBA" id="ARBA00022840"/>
    </source>
</evidence>
<gene>
    <name evidence="5" type="ORF">FJZ47_21650</name>
</gene>